<evidence type="ECO:0000313" key="2">
    <source>
        <dbReference type="EMBL" id="MCA6078376.1"/>
    </source>
</evidence>
<protein>
    <recommendedName>
        <fullName evidence="4">AsmA-like C-terminal domain-containing protein</fullName>
    </recommendedName>
</protein>
<dbReference type="RefSeq" id="WP_225699236.1">
    <property type="nucleotide sequence ID" value="NZ_JAIXNE010000006.1"/>
</dbReference>
<keyword evidence="1" id="KW-0472">Membrane</keyword>
<organism evidence="2 3">
    <name type="scientific">Fulvivirga sedimenti</name>
    <dbReference type="NCBI Taxonomy" id="2879465"/>
    <lineage>
        <taxon>Bacteria</taxon>
        <taxon>Pseudomonadati</taxon>
        <taxon>Bacteroidota</taxon>
        <taxon>Cytophagia</taxon>
        <taxon>Cytophagales</taxon>
        <taxon>Fulvivirgaceae</taxon>
        <taxon>Fulvivirga</taxon>
    </lineage>
</organism>
<dbReference type="PANTHER" id="PTHR30441:SF8">
    <property type="entry name" value="DUF748 DOMAIN-CONTAINING PROTEIN"/>
    <property type="match status" value="1"/>
</dbReference>
<reference evidence="2" key="1">
    <citation type="submission" date="2021-09" db="EMBL/GenBank/DDBJ databases">
        <title>Fulvivirga sp. isolated from coastal sediment.</title>
        <authorList>
            <person name="Yu H."/>
        </authorList>
    </citation>
    <scope>NUCLEOTIDE SEQUENCE</scope>
    <source>
        <strain evidence="2">1062</strain>
    </source>
</reference>
<keyword evidence="1" id="KW-0812">Transmembrane</keyword>
<dbReference type="Proteomes" id="UP001139409">
    <property type="component" value="Unassembled WGS sequence"/>
</dbReference>
<sequence length="836" mass="94157">MSRVIRKVFRKIIFSLLIVVGMLVVSSIIVTYLYKDRLINHFIREANKSLNTPVDVGRMDVSALAHFPRISLLMYDVKIKDSFPGHENDLLSAERMDFTFNPFSALFGDITIDEVSLTNAVCQLKTSRSGDINYLIFKAPSDSVKSERVRLDLSQIHLSDVRFQYDNARTEVLVAVRSSELSASLSAFGPAYDIAANGQVHIDSIISGKWEMARAIDLSLQTRLAYNDSIKLVDIQEAELITLNKPFSLNGFYAFLDTPEIDIHAASEDFNVESVIALLPKASTGTLQQYVSEGNVHFDLGLKGKWEDNKGPALSIKFGMKNSTIRHGGTGMTLDDVSLSGLLAMKDVLNSHSASLELPSVAGKLNRAPFTGALSWQDFLDPFLQLSFNGDLDVESMLKFYPVKGIRSGRGTILANINFEGKPEQLKYKKFINRVKTSGELALNAIYLDFTEIGPGLRNLNGGLRFSNNDLALSDVSGKFGRSDFLLNGYFKNVIAYLLFEDEPVGVDARLKSNLIDLDELLSLQDSENNDSYSFGISKRLRVLFDCEIDRLNFRRFHPTNIRGDLKIREQIAFTDRLSFTNMGGKMQLSGMADASKKKLVRISTNFKLDHIAVDSIFYVFENFDQNFLEDRHLKGNIDATVDAEMILSDQLKLYPETLRSHITATIRNGELNNFEPMQKLAPYLDEGELRHLRFSELANDIVIRDKTIYLPKMEVGSNVTDIVISGTHTFDQKINYSVQAPLQSKKRRDSDEAFGAIEEDASGRAMLFLKIVGTTSDYYVNYDKENVKKKISQDLKKEADELKTIFKNKGKEQETLELKEDEYFDWDDDGKGNKN</sequence>
<name>A0A9X1L2N3_9BACT</name>
<evidence type="ECO:0000256" key="1">
    <source>
        <dbReference type="SAM" id="Phobius"/>
    </source>
</evidence>
<proteinExistence type="predicted"/>
<feature type="transmembrane region" description="Helical" evidence="1">
    <location>
        <begin position="12"/>
        <end position="34"/>
    </location>
</feature>
<dbReference type="EMBL" id="JAIXNE010000006">
    <property type="protein sequence ID" value="MCA6078376.1"/>
    <property type="molecule type" value="Genomic_DNA"/>
</dbReference>
<evidence type="ECO:0000313" key="3">
    <source>
        <dbReference type="Proteomes" id="UP001139409"/>
    </source>
</evidence>
<gene>
    <name evidence="2" type="ORF">LDX50_26120</name>
</gene>
<dbReference type="GO" id="GO:0005886">
    <property type="term" value="C:plasma membrane"/>
    <property type="evidence" value="ECO:0007669"/>
    <property type="project" value="TreeGrafter"/>
</dbReference>
<comment type="caution">
    <text evidence="2">The sequence shown here is derived from an EMBL/GenBank/DDBJ whole genome shotgun (WGS) entry which is preliminary data.</text>
</comment>
<dbReference type="AlphaFoldDB" id="A0A9X1L2N3"/>
<keyword evidence="3" id="KW-1185">Reference proteome</keyword>
<dbReference type="InterPro" id="IPR052894">
    <property type="entry name" value="AsmA-related"/>
</dbReference>
<accession>A0A9X1L2N3</accession>
<evidence type="ECO:0008006" key="4">
    <source>
        <dbReference type="Google" id="ProtNLM"/>
    </source>
</evidence>
<keyword evidence="1" id="KW-1133">Transmembrane helix</keyword>
<dbReference type="PANTHER" id="PTHR30441">
    <property type="entry name" value="DUF748 DOMAIN-CONTAINING PROTEIN"/>
    <property type="match status" value="1"/>
</dbReference>
<dbReference type="GO" id="GO:0090313">
    <property type="term" value="P:regulation of protein targeting to membrane"/>
    <property type="evidence" value="ECO:0007669"/>
    <property type="project" value="TreeGrafter"/>
</dbReference>